<comment type="caution">
    <text evidence="4">The sequence shown here is derived from an EMBL/GenBank/DDBJ whole genome shotgun (WGS) entry which is preliminary data.</text>
</comment>
<dbReference type="Pfam" id="PF05036">
    <property type="entry name" value="SPOR"/>
    <property type="match status" value="1"/>
</dbReference>
<protein>
    <submittedName>
        <fullName evidence="4">SPOR domain-containing protein</fullName>
    </submittedName>
</protein>
<gene>
    <name evidence="4" type="ORF">WG929_18910</name>
</gene>
<dbReference type="InterPro" id="IPR007730">
    <property type="entry name" value="SPOR-like_dom"/>
</dbReference>
<evidence type="ECO:0000313" key="4">
    <source>
        <dbReference type="EMBL" id="MFK4754482.1"/>
    </source>
</evidence>
<dbReference type="Gene3D" id="3.30.70.1070">
    <property type="entry name" value="Sporulation related repeat"/>
    <property type="match status" value="1"/>
</dbReference>
<evidence type="ECO:0000313" key="5">
    <source>
        <dbReference type="Proteomes" id="UP001620597"/>
    </source>
</evidence>
<keyword evidence="2" id="KW-0812">Transmembrane</keyword>
<dbReference type="Proteomes" id="UP001620597">
    <property type="component" value="Unassembled WGS sequence"/>
</dbReference>
<reference evidence="4 5" key="1">
    <citation type="submission" date="2024-03" db="EMBL/GenBank/DDBJ databases">
        <title>High-quality draft genome sequence of Oceanobacter sp. wDCs-4.</title>
        <authorList>
            <person name="Dong C."/>
        </authorList>
    </citation>
    <scope>NUCLEOTIDE SEQUENCE [LARGE SCALE GENOMIC DNA]</scope>
    <source>
        <strain evidence="5">wDCs-4</strain>
    </source>
</reference>
<evidence type="ECO:0000256" key="1">
    <source>
        <dbReference type="SAM" id="MobiDB-lite"/>
    </source>
</evidence>
<keyword evidence="2" id="KW-0472">Membrane</keyword>
<dbReference type="InterPro" id="IPR036680">
    <property type="entry name" value="SPOR-like_sf"/>
</dbReference>
<feature type="region of interest" description="Disordered" evidence="1">
    <location>
        <begin position="292"/>
        <end position="315"/>
    </location>
</feature>
<dbReference type="RefSeq" id="WP_416207336.1">
    <property type="nucleotide sequence ID" value="NZ_JBBKTX010000032.1"/>
</dbReference>
<keyword evidence="2" id="KW-1133">Transmembrane helix</keyword>
<dbReference type="PROSITE" id="PS51724">
    <property type="entry name" value="SPOR"/>
    <property type="match status" value="1"/>
</dbReference>
<proteinExistence type="predicted"/>
<feature type="domain" description="SPOR" evidence="3">
    <location>
        <begin position="353"/>
        <end position="433"/>
    </location>
</feature>
<feature type="compositionally biased region" description="Polar residues" evidence="1">
    <location>
        <begin position="292"/>
        <end position="301"/>
    </location>
</feature>
<sequence length="444" mass="47904">MTPQFSQALDRDQDVYASPARYLELICHLCCYSPLMVLIRHQSEVEAGALATAVADSYAESGPVLKLTAADLDHPRHLIARLALVFGITSLPADEVAAREAILEKARFRAESSDPLLVLVDQGENLPLEMLQALAQFALMSSHAISFCLFGREGFDQGLKEGPAVAPVYRISLPEPSIGGDFPDLLLDDVSHDVLPPDSQQQAVIDQSATPQQSGIGHALGVVNMTALSLKLRSPLVIILVSAVLLTLMVLWLLYDDGADDVSSTVLQVPLPPVFVQSDRSLAAMPEEDLSVPSQVVGNPTHSEDPKGALDRGAGVAQTDAIPSAATQVAPKQGDLIVPESLPSRLSGYPTWLKNGEGWGIQLLGTSEPQGARDFVAKWQSEADGKLIWYRSQRNGQSWYVVIAGVFSSREDATVWLGRRPGDLKKGSPWVRKMSQIAPQVEPL</sequence>
<name>A0ABW8NNB3_9GAMM</name>
<feature type="transmembrane region" description="Helical" evidence="2">
    <location>
        <begin position="235"/>
        <end position="255"/>
    </location>
</feature>
<organism evidence="4 5">
    <name type="scientific">Oceanobacter antarcticus</name>
    <dbReference type="NCBI Taxonomy" id="3133425"/>
    <lineage>
        <taxon>Bacteria</taxon>
        <taxon>Pseudomonadati</taxon>
        <taxon>Pseudomonadota</taxon>
        <taxon>Gammaproteobacteria</taxon>
        <taxon>Oceanospirillales</taxon>
        <taxon>Oceanospirillaceae</taxon>
        <taxon>Oceanobacter</taxon>
    </lineage>
</organism>
<accession>A0ABW8NNB3</accession>
<evidence type="ECO:0000256" key="2">
    <source>
        <dbReference type="SAM" id="Phobius"/>
    </source>
</evidence>
<dbReference type="EMBL" id="JBBKTX010000032">
    <property type="protein sequence ID" value="MFK4754482.1"/>
    <property type="molecule type" value="Genomic_DNA"/>
</dbReference>
<evidence type="ECO:0000259" key="3">
    <source>
        <dbReference type="PROSITE" id="PS51724"/>
    </source>
</evidence>
<keyword evidence="5" id="KW-1185">Reference proteome</keyword>